<feature type="chain" id="PRO_5008088324" description="Solute-binding protein family 3/N-terminal domain-containing protein" evidence="5">
    <location>
        <begin position="35"/>
        <end position="349"/>
    </location>
</feature>
<keyword evidence="8" id="KW-1185">Reference proteome</keyword>
<keyword evidence="3 5" id="KW-0732">Signal</keyword>
<evidence type="ECO:0000256" key="5">
    <source>
        <dbReference type="SAM" id="SignalP"/>
    </source>
</evidence>
<comment type="caution">
    <text evidence="7">The sequence shown here is derived from an EMBL/GenBank/DDBJ whole genome shotgun (WGS) entry which is preliminary data.</text>
</comment>
<organism evidence="7 8">
    <name type="scientific">Devosia elaeis</name>
    <dbReference type="NCBI Taxonomy" id="1770058"/>
    <lineage>
        <taxon>Bacteria</taxon>
        <taxon>Pseudomonadati</taxon>
        <taxon>Pseudomonadota</taxon>
        <taxon>Alphaproteobacteria</taxon>
        <taxon>Hyphomicrobiales</taxon>
        <taxon>Devosiaceae</taxon>
        <taxon>Devosia</taxon>
    </lineage>
</organism>
<name>A0A178I033_9HYPH</name>
<dbReference type="Gene3D" id="3.40.190.10">
    <property type="entry name" value="Periplasmic binding protein-like II"/>
    <property type="match status" value="2"/>
</dbReference>
<evidence type="ECO:0000313" key="7">
    <source>
        <dbReference type="EMBL" id="OAM78452.1"/>
    </source>
</evidence>
<dbReference type="SUPFAM" id="SSF53850">
    <property type="entry name" value="Periplasmic binding protein-like II"/>
    <property type="match status" value="1"/>
</dbReference>
<dbReference type="PANTHER" id="PTHR30085">
    <property type="entry name" value="AMINO ACID ABC TRANSPORTER PERMEASE"/>
    <property type="match status" value="1"/>
</dbReference>
<dbReference type="InterPro" id="IPR001638">
    <property type="entry name" value="Solute-binding_3/MltF_N"/>
</dbReference>
<evidence type="ECO:0000313" key="8">
    <source>
        <dbReference type="Proteomes" id="UP000078389"/>
    </source>
</evidence>
<evidence type="ECO:0000256" key="4">
    <source>
        <dbReference type="RuleBase" id="RU003744"/>
    </source>
</evidence>
<evidence type="ECO:0000256" key="2">
    <source>
        <dbReference type="ARBA" id="ARBA00022448"/>
    </source>
</evidence>
<reference evidence="7 8" key="1">
    <citation type="submission" date="2016-03" db="EMBL/GenBank/DDBJ databases">
        <title>Genome sequencing of Devosia sp. S37.</title>
        <authorList>
            <person name="Mohd Nor M."/>
        </authorList>
    </citation>
    <scope>NUCLEOTIDE SEQUENCE [LARGE SCALE GENOMIC DNA]</scope>
    <source>
        <strain evidence="7 8">S37</strain>
    </source>
</reference>
<dbReference type="SMART" id="SM00062">
    <property type="entry name" value="PBPb"/>
    <property type="match status" value="1"/>
</dbReference>
<dbReference type="Proteomes" id="UP000078389">
    <property type="component" value="Unassembled WGS sequence"/>
</dbReference>
<dbReference type="GO" id="GO:0006865">
    <property type="term" value="P:amino acid transport"/>
    <property type="evidence" value="ECO:0007669"/>
    <property type="project" value="TreeGrafter"/>
</dbReference>
<dbReference type="CDD" id="cd13692">
    <property type="entry name" value="PBP2_BztA"/>
    <property type="match status" value="1"/>
</dbReference>
<evidence type="ECO:0000256" key="3">
    <source>
        <dbReference type="ARBA" id="ARBA00022729"/>
    </source>
</evidence>
<keyword evidence="2" id="KW-0813">Transport</keyword>
<feature type="domain" description="Solute-binding protein family 3/N-terminal" evidence="6">
    <location>
        <begin position="45"/>
        <end position="289"/>
    </location>
</feature>
<dbReference type="PROSITE" id="PS01039">
    <property type="entry name" value="SBP_BACTERIAL_3"/>
    <property type="match status" value="1"/>
</dbReference>
<gene>
    <name evidence="7" type="ORF">A3840_06295</name>
</gene>
<dbReference type="AlphaFoldDB" id="A0A178I033"/>
<sequence length="349" mass="38241">MGGEKKASILRNLFMPAMLLAALLFGTAGQPAMAQTLDAVRDRGFLVCGSSNPLSGFSQLDTDSRWSGFDVDLCRALAAAIFGNPDLIEFRSYRGEARFAPLQTGSVDVLMRNGAWTAGRDTRYGARYVAPSFFDGQAFLVPQSLGVVSAYELDNVSICVVDGFGELQALDDFFFSNQTTFQEVVYEEAADLLVAYRAGLCQVISASGRQLQAFRRELQDPALHRILPERISKEVLGPVVRQDDDEWFEIVRWTMFALITAEEVGVTSLNIDSLSAARTPAVRRILGLEGDYGSALRLRPTFMSDAIRAVGNYAELYDRNFGPQTGAAMLRGQNALWSNGGLLYAPPIM</sequence>
<dbReference type="InterPro" id="IPR018313">
    <property type="entry name" value="SBP_3_CS"/>
</dbReference>
<dbReference type="InterPro" id="IPR051455">
    <property type="entry name" value="Bact_solute-bind_prot3"/>
</dbReference>
<evidence type="ECO:0000256" key="1">
    <source>
        <dbReference type="ARBA" id="ARBA00010333"/>
    </source>
</evidence>
<accession>A0A178I033</accession>
<dbReference type="PANTHER" id="PTHR30085:SF7">
    <property type="entry name" value="AMINO-ACID ABC TRANSPORTER-BINDING PROTEIN YHDW-RELATED"/>
    <property type="match status" value="1"/>
</dbReference>
<dbReference type="EMBL" id="LVVY01000070">
    <property type="protein sequence ID" value="OAM78452.1"/>
    <property type="molecule type" value="Genomic_DNA"/>
</dbReference>
<feature type="signal peptide" evidence="5">
    <location>
        <begin position="1"/>
        <end position="34"/>
    </location>
</feature>
<dbReference type="STRING" id="1770058.A3840_06295"/>
<dbReference type="Pfam" id="PF00497">
    <property type="entry name" value="SBP_bac_3"/>
    <property type="match status" value="1"/>
</dbReference>
<protein>
    <recommendedName>
        <fullName evidence="6">Solute-binding protein family 3/N-terminal domain-containing protein</fullName>
    </recommendedName>
</protein>
<comment type="similarity">
    <text evidence="1 4">Belongs to the bacterial solute-binding protein 3 family.</text>
</comment>
<evidence type="ECO:0000259" key="6">
    <source>
        <dbReference type="SMART" id="SM00062"/>
    </source>
</evidence>
<proteinExistence type="inferred from homology"/>